<name>A0A4Y9YPX8_9APHY</name>
<feature type="region of interest" description="Disordered" evidence="1">
    <location>
        <begin position="329"/>
        <end position="352"/>
    </location>
</feature>
<organism evidence="3 4">
    <name type="scientific">Rhodofomes roseus</name>
    <dbReference type="NCBI Taxonomy" id="34475"/>
    <lineage>
        <taxon>Eukaryota</taxon>
        <taxon>Fungi</taxon>
        <taxon>Dikarya</taxon>
        <taxon>Basidiomycota</taxon>
        <taxon>Agaricomycotina</taxon>
        <taxon>Agaricomycetes</taxon>
        <taxon>Polyporales</taxon>
        <taxon>Rhodofomes</taxon>
    </lineage>
</organism>
<evidence type="ECO:0000313" key="4">
    <source>
        <dbReference type="Proteomes" id="UP000298390"/>
    </source>
</evidence>
<dbReference type="AlphaFoldDB" id="A0A4Y9YPX8"/>
<dbReference type="Pfam" id="PF00651">
    <property type="entry name" value="BTB"/>
    <property type="match status" value="1"/>
</dbReference>
<dbReference type="PROSITE" id="PS50097">
    <property type="entry name" value="BTB"/>
    <property type="match status" value="1"/>
</dbReference>
<protein>
    <recommendedName>
        <fullName evidence="2">BTB domain-containing protein</fullName>
    </recommendedName>
</protein>
<dbReference type="CDD" id="cd18186">
    <property type="entry name" value="BTB_POZ_ZBTB_KLHL-like"/>
    <property type="match status" value="1"/>
</dbReference>
<gene>
    <name evidence="3" type="ORF">EVJ58_g3165</name>
</gene>
<dbReference type="Proteomes" id="UP000298390">
    <property type="component" value="Unassembled WGS sequence"/>
</dbReference>
<proteinExistence type="predicted"/>
<accession>A0A4Y9YPX8</accession>
<feature type="compositionally biased region" description="Polar residues" evidence="1">
    <location>
        <begin position="394"/>
        <end position="411"/>
    </location>
</feature>
<dbReference type="InterPro" id="IPR011333">
    <property type="entry name" value="SKP1/BTB/POZ_sf"/>
</dbReference>
<feature type="region of interest" description="Disordered" evidence="1">
    <location>
        <begin position="380"/>
        <end position="415"/>
    </location>
</feature>
<feature type="domain" description="BTB" evidence="2">
    <location>
        <begin position="29"/>
        <end position="105"/>
    </location>
</feature>
<comment type="caution">
    <text evidence="3">The sequence shown here is derived from an EMBL/GenBank/DDBJ whole genome shotgun (WGS) entry which is preliminary data.</text>
</comment>
<dbReference type="InterPro" id="IPR000210">
    <property type="entry name" value="BTB/POZ_dom"/>
</dbReference>
<dbReference type="SMART" id="SM00225">
    <property type="entry name" value="BTB"/>
    <property type="match status" value="2"/>
</dbReference>
<evidence type="ECO:0000259" key="2">
    <source>
        <dbReference type="PROSITE" id="PS50097"/>
    </source>
</evidence>
<sequence length="666" mass="74508">MDVRMELDGVEKPNTTVREASAPFDKLSADFILRSSDLVDFRVHKCILSQVSPIFDGMFTLPQPQSQESAGGSLDASTQASGTALPVVTVQEASEVLDIILRICYPVANPPFSQIYPLLYPLLSTAVKYAMDDILPVIRGNLRLLVDSAPLRSYCLAVHFSFTKETKAAAQAFLALPIAVIHSSNAPELKLIDASALLDLLRYHKRCSEQVLALRTNLPWRRADWVWFLCTDSGKNCPPAPKGVTMADGKCCIATMWWYEYMYTMFERLQYTPCSTSISEETHAFDKAIKAALKCHLCEKLAQQQMRAFVKELGRVVDNKVSKYMMEVDAPTNATEQPTRDAPPPFDKTTGDVILRSSDRVDFRVRKAIMSEASSVFEDMFSLPQPPTDHAESSLASANSGRPGEPSTSSTDYKDGCPVIVMQERSKVLERLLRLCYPVTKPSLDYLDLLSPVLAAAVKYAMDGIVPTIRQDLRRLAKEEPLRVYCLAIHYGFAEEAEEAARASLQLPRRMLYVSVNLNGVPELELVDGRVPLLLLDYHQRCSDALVRLKRDVPFLSQDWVWMKCDADVDDCPSAGVNIKFSEGGLLTPTKWWWDYLVAVVDILKENPSSDAIRRDTLLLDKAIKEAFACDVCGELAQQHMRIFIDRLVSYVDMKVSKVSALLPRP</sequence>
<evidence type="ECO:0000256" key="1">
    <source>
        <dbReference type="SAM" id="MobiDB-lite"/>
    </source>
</evidence>
<evidence type="ECO:0000313" key="3">
    <source>
        <dbReference type="EMBL" id="TFY63581.1"/>
    </source>
</evidence>
<dbReference type="STRING" id="34475.A0A4Y9YPX8"/>
<dbReference type="EMBL" id="SEKV01000126">
    <property type="protein sequence ID" value="TFY63581.1"/>
    <property type="molecule type" value="Genomic_DNA"/>
</dbReference>
<dbReference type="Gene3D" id="3.30.710.10">
    <property type="entry name" value="Potassium Channel Kv1.1, Chain A"/>
    <property type="match status" value="2"/>
</dbReference>
<reference evidence="3 4" key="1">
    <citation type="submission" date="2019-01" db="EMBL/GenBank/DDBJ databases">
        <title>Genome sequencing of the rare red list fungi Fomitopsis rosea.</title>
        <authorList>
            <person name="Buettner E."/>
            <person name="Kellner H."/>
        </authorList>
    </citation>
    <scope>NUCLEOTIDE SEQUENCE [LARGE SCALE GENOMIC DNA]</scope>
    <source>
        <strain evidence="3 4">DSM 105464</strain>
    </source>
</reference>